<feature type="region of interest" description="Disordered" evidence="1">
    <location>
        <begin position="103"/>
        <end position="146"/>
    </location>
</feature>
<feature type="compositionally biased region" description="Low complexity" evidence="1">
    <location>
        <begin position="103"/>
        <end position="139"/>
    </location>
</feature>
<dbReference type="SUPFAM" id="SSF53098">
    <property type="entry name" value="Ribonuclease H-like"/>
    <property type="match status" value="1"/>
</dbReference>
<dbReference type="GO" id="GO:0003676">
    <property type="term" value="F:nucleic acid binding"/>
    <property type="evidence" value="ECO:0007669"/>
    <property type="project" value="InterPro"/>
</dbReference>
<dbReference type="InterPro" id="IPR000477">
    <property type="entry name" value="RT_dom"/>
</dbReference>
<feature type="domain" description="Integrase catalytic" evidence="3">
    <location>
        <begin position="1583"/>
        <end position="1741"/>
    </location>
</feature>
<protein>
    <submittedName>
        <fullName evidence="5">Integrase catalytic domain-containing protein</fullName>
    </submittedName>
</protein>
<dbReference type="PANTHER" id="PTHR47331">
    <property type="entry name" value="PHD-TYPE DOMAIN-CONTAINING PROTEIN"/>
    <property type="match status" value="1"/>
</dbReference>
<dbReference type="PROSITE" id="PS50878">
    <property type="entry name" value="RT_POL"/>
    <property type="match status" value="1"/>
</dbReference>
<dbReference type="InterPro" id="IPR012337">
    <property type="entry name" value="RNaseH-like_sf"/>
</dbReference>
<dbReference type="SUPFAM" id="SSF56672">
    <property type="entry name" value="DNA/RNA polymerases"/>
    <property type="match status" value="1"/>
</dbReference>
<evidence type="ECO:0000313" key="4">
    <source>
        <dbReference type="Proteomes" id="UP000887577"/>
    </source>
</evidence>
<dbReference type="GO" id="GO:0008270">
    <property type="term" value="F:zinc ion binding"/>
    <property type="evidence" value="ECO:0007669"/>
    <property type="project" value="InterPro"/>
</dbReference>
<dbReference type="CDD" id="cd01644">
    <property type="entry name" value="RT_pepA17"/>
    <property type="match status" value="1"/>
</dbReference>
<dbReference type="InterPro" id="IPR043128">
    <property type="entry name" value="Rev_trsase/Diguanyl_cyclase"/>
</dbReference>
<dbReference type="Pfam" id="PF03564">
    <property type="entry name" value="DUF1759"/>
    <property type="match status" value="1"/>
</dbReference>
<evidence type="ECO:0000259" key="2">
    <source>
        <dbReference type="PROSITE" id="PS50878"/>
    </source>
</evidence>
<keyword evidence="4" id="KW-1185">Reference proteome</keyword>
<dbReference type="InterPro" id="IPR001878">
    <property type="entry name" value="Znf_CCHC"/>
</dbReference>
<dbReference type="InterPro" id="IPR043502">
    <property type="entry name" value="DNA/RNA_pol_sf"/>
</dbReference>
<name>A0A914Y218_9BILA</name>
<dbReference type="SMART" id="SM00343">
    <property type="entry name" value="ZnF_C2HC"/>
    <property type="match status" value="2"/>
</dbReference>
<dbReference type="Proteomes" id="UP000887577">
    <property type="component" value="Unplaced"/>
</dbReference>
<dbReference type="Gene3D" id="3.30.420.10">
    <property type="entry name" value="Ribonuclease H-like superfamily/Ribonuclease H"/>
    <property type="match status" value="1"/>
</dbReference>
<feature type="domain" description="Reverse transcriptase" evidence="2">
    <location>
        <begin position="976"/>
        <end position="1177"/>
    </location>
</feature>
<dbReference type="PROSITE" id="PS50994">
    <property type="entry name" value="INTEGRASE"/>
    <property type="match status" value="1"/>
</dbReference>
<organism evidence="4 5">
    <name type="scientific">Panagrolaimus superbus</name>
    <dbReference type="NCBI Taxonomy" id="310955"/>
    <lineage>
        <taxon>Eukaryota</taxon>
        <taxon>Metazoa</taxon>
        <taxon>Ecdysozoa</taxon>
        <taxon>Nematoda</taxon>
        <taxon>Chromadorea</taxon>
        <taxon>Rhabditida</taxon>
        <taxon>Tylenchina</taxon>
        <taxon>Panagrolaimomorpha</taxon>
        <taxon>Panagrolaimoidea</taxon>
        <taxon>Panagrolaimidae</taxon>
        <taxon>Panagrolaimus</taxon>
    </lineage>
</organism>
<dbReference type="Pfam" id="PF00078">
    <property type="entry name" value="RVT_1"/>
    <property type="match status" value="1"/>
</dbReference>
<dbReference type="Gene3D" id="3.30.70.270">
    <property type="match status" value="1"/>
</dbReference>
<feature type="compositionally biased region" description="Polar residues" evidence="1">
    <location>
        <begin position="603"/>
        <end position="622"/>
    </location>
</feature>
<dbReference type="InterPro" id="IPR001584">
    <property type="entry name" value="Integrase_cat-core"/>
</dbReference>
<sequence length="1741" mass="196167">MSGKIRKALGPIHGRIKQYIKQYKEVAPEGFDPKNLSEDVKAKTAIAIKRLSKKLTKAVSPSDEAKVENEARKKFYEDYGNIPETLKLAEEVLEDAEQLLMSLGSSSSSSKSTDSERSSIVTGTPTTPTTPPLTAATIPSGNSQPSLPVTTTTTVYHTPVLTTTIASSTVGSTIPINTINPSISNSSTVNATPIPLYSALAAQQMAPPNPPTQSKVPLATTLEPLAQSTTITQPLVPTGTQQCLSPAVCISQTVTPTSYLAPLQPVVTAPPGYVTPSSLKATVANFNNFTPLTQAELALMPHVKLEIFKGDKLKFFSWWQLFFSVIHSKSLDNVIKFQTLINHLSGPAADLLSGYEITSANYFTAINTLLDTYGSSSPSRHSLRTQLFNMTPINGTRRPEDIEKCRNLIKIYRQLVNHGDPCDNEWAGQAVEQKLPRATLSELFREFPEDEPLNAPKILNKLEKIIKHEERVENTYRENRPDEYVRKPFFKPIIRQVGTINTYSPTQPQHPMHTTYNQTKPKRCYLCSGSHFTSECTQYSTPQQRKEAAQKLKACFNCLQKDHSIKDCRSQKTCIICHQRHHTALCMLKWKPGFRDTKFVGRNAQQPSSPSKTPYNGVQQQQKPFAHRSFPGQQPQKGSSYNRTNATTNVASGCIGWEDFSDAYEINEDEVIQTATFTSKGNEDVLKACFKVQVCNPKNPDKTVECIAVLDTCSTHSYCDPLLAKQLHLSCASAPLSVKGIGQSQTRVEAEKCTLGLVDKDRVVPIEAYGWKDFMSQVKRIPLETVDDIETAATLPPPLFDTVSLLIGQDKALSFLLNSQLIALPSGHKLIDIGIGKFVCGQGQLQELKKTVKTFATVLQQLENSHDQNMTEQIDWHHAIESLPFSDNPKDNDAELARTILHDNISIDPETGRIKVPLLFKEGVQNLPSNLGLSTATLFSVWKKYKNEPEILQKIDDIFKEQHKLSILQLVGDLQSEADLESGKHYLPHFPVLTPTKKTTKVRVVVNGSARTKRSKSLNDYLYPGPSTVPDMAAVLLRFRVGKIAISSDIEKAFLQVSLEEKHRDYVRILWLKEFTKPPTRDNIVIYRYARVPFGVNCSPYLLGGSIAYHLSKIGTLIAEEIKQNIYVDNCLVYAENVEEAISKYKEIRQIFGDIKMNIREFVSNSKEFNTFLQQETGEEIPPDTKILGVFWDIREDSLKISLPDPQHDTTNTKRKCLKVLASVPDIFGLLLPIILITKLFFQKLWKSNISWDEKIDNTEWIDATQGWKNFEYSFPRRMISSISSTKELHIFCDASGEAAAAVAYIKEYIEDECHITLIFAKNRIKPLNTEKNGKSTLTIPRMELIGLLIAVRMATFIVNSHISGVLNPADVASRGCTPEQLLTHELWWNGPQLLKLHFTTYPPHISLSNERREKPIFTLIAEASPNIDLFDISKFNSFQKLLGTIYCIFTYITLLKVKTGKTLQYPFTLFQQTRKTALNVMFIEHWLIKLVQHKNPPEEKNSKKFRIKKDEHGIYRCYGRLANSDLSESTKYPIWLPKKVPLTKLIIDHVHQLMHHSGTRTTLAELRQKYWKGISKTVSPTSTSTPTKESWHITIKIDQKAREKRWVALFTCLTTRVLHLEVVENLTTGRFLHALRRFIARRGQPDSIISDNATTFKLAALVENRARQLHLEDPELLDYCAKKGIMWKNIPELSPWFGGMYERLVGLTKTALKRAIGRHIPQQFEFLTYLCEAEAKSSGQ</sequence>
<dbReference type="WBParaSite" id="PSU_v2.g1350.t1">
    <property type="protein sequence ID" value="PSU_v2.g1350.t1"/>
    <property type="gene ID" value="PSU_v2.g1350"/>
</dbReference>
<dbReference type="GO" id="GO:0015074">
    <property type="term" value="P:DNA integration"/>
    <property type="evidence" value="ECO:0007669"/>
    <property type="project" value="InterPro"/>
</dbReference>
<dbReference type="InterPro" id="IPR008042">
    <property type="entry name" value="Retrotrans_Pao"/>
</dbReference>
<evidence type="ECO:0000256" key="1">
    <source>
        <dbReference type="SAM" id="MobiDB-lite"/>
    </source>
</evidence>
<dbReference type="InterPro" id="IPR005312">
    <property type="entry name" value="DUF1759"/>
</dbReference>
<evidence type="ECO:0000259" key="3">
    <source>
        <dbReference type="PROSITE" id="PS50994"/>
    </source>
</evidence>
<proteinExistence type="predicted"/>
<dbReference type="Pfam" id="PF05380">
    <property type="entry name" value="Peptidase_A17"/>
    <property type="match status" value="1"/>
</dbReference>
<evidence type="ECO:0000313" key="5">
    <source>
        <dbReference type="WBParaSite" id="PSU_v2.g1350.t1"/>
    </source>
</evidence>
<dbReference type="Gene3D" id="3.10.10.10">
    <property type="entry name" value="HIV Type 1 Reverse Transcriptase, subunit A, domain 1"/>
    <property type="match status" value="1"/>
</dbReference>
<accession>A0A914Y218</accession>
<reference evidence="5" key="1">
    <citation type="submission" date="2022-11" db="UniProtKB">
        <authorList>
            <consortium name="WormBaseParasite"/>
        </authorList>
    </citation>
    <scope>IDENTIFICATION</scope>
</reference>
<dbReference type="InterPro" id="IPR036397">
    <property type="entry name" value="RNaseH_sf"/>
</dbReference>
<feature type="region of interest" description="Disordered" evidence="1">
    <location>
        <begin position="600"/>
        <end position="622"/>
    </location>
</feature>
<dbReference type="PANTHER" id="PTHR47331:SF5">
    <property type="entry name" value="RIBONUCLEASE H"/>
    <property type="match status" value="1"/>
</dbReference>
<dbReference type="GO" id="GO:0042575">
    <property type="term" value="C:DNA polymerase complex"/>
    <property type="evidence" value="ECO:0007669"/>
    <property type="project" value="UniProtKB-ARBA"/>
</dbReference>